<evidence type="ECO:0000256" key="1">
    <source>
        <dbReference type="SAM" id="MobiDB-lite"/>
    </source>
</evidence>
<dbReference type="Proteomes" id="UP001175000">
    <property type="component" value="Unassembled WGS sequence"/>
</dbReference>
<organism evidence="2 3">
    <name type="scientific">Immersiella caudata</name>
    <dbReference type="NCBI Taxonomy" id="314043"/>
    <lineage>
        <taxon>Eukaryota</taxon>
        <taxon>Fungi</taxon>
        <taxon>Dikarya</taxon>
        <taxon>Ascomycota</taxon>
        <taxon>Pezizomycotina</taxon>
        <taxon>Sordariomycetes</taxon>
        <taxon>Sordariomycetidae</taxon>
        <taxon>Sordariales</taxon>
        <taxon>Lasiosphaeriaceae</taxon>
        <taxon>Immersiella</taxon>
    </lineage>
</organism>
<feature type="region of interest" description="Disordered" evidence="1">
    <location>
        <begin position="134"/>
        <end position="170"/>
    </location>
</feature>
<gene>
    <name evidence="2" type="ORF">B0T14DRAFT_540761</name>
</gene>
<dbReference type="PANTHER" id="PTHR35186">
    <property type="entry name" value="ANK_REP_REGION DOMAIN-CONTAINING PROTEIN"/>
    <property type="match status" value="1"/>
</dbReference>
<dbReference type="PANTHER" id="PTHR35186:SF4">
    <property type="entry name" value="PRION-INHIBITION AND PROPAGATION HELO DOMAIN-CONTAINING PROTEIN"/>
    <property type="match status" value="1"/>
</dbReference>
<accession>A0AA39TLJ4</accession>
<evidence type="ECO:0000313" key="3">
    <source>
        <dbReference type="Proteomes" id="UP001175000"/>
    </source>
</evidence>
<keyword evidence="3" id="KW-1185">Reference proteome</keyword>
<evidence type="ECO:0000313" key="2">
    <source>
        <dbReference type="EMBL" id="KAK0611764.1"/>
    </source>
</evidence>
<comment type="caution">
    <text evidence="2">The sequence shown here is derived from an EMBL/GenBank/DDBJ whole genome shotgun (WGS) entry which is preliminary data.</text>
</comment>
<dbReference type="AlphaFoldDB" id="A0AA39TLJ4"/>
<reference evidence="2" key="1">
    <citation type="submission" date="2023-06" db="EMBL/GenBank/DDBJ databases">
        <title>Genome-scale phylogeny and comparative genomics of the fungal order Sordariales.</title>
        <authorList>
            <consortium name="Lawrence Berkeley National Laboratory"/>
            <person name="Hensen N."/>
            <person name="Bonometti L."/>
            <person name="Westerberg I."/>
            <person name="Brannstrom I.O."/>
            <person name="Guillou S."/>
            <person name="Cros-Aarteil S."/>
            <person name="Calhoun S."/>
            <person name="Haridas S."/>
            <person name="Kuo A."/>
            <person name="Mondo S."/>
            <person name="Pangilinan J."/>
            <person name="Riley R."/>
            <person name="Labutti K."/>
            <person name="Andreopoulos B."/>
            <person name="Lipzen A."/>
            <person name="Chen C."/>
            <person name="Yanf M."/>
            <person name="Daum C."/>
            <person name="Ng V."/>
            <person name="Clum A."/>
            <person name="Steindorff A."/>
            <person name="Ohm R."/>
            <person name="Martin F."/>
            <person name="Silar P."/>
            <person name="Natvig D."/>
            <person name="Lalanne C."/>
            <person name="Gautier V."/>
            <person name="Ament-Velasquez S.L."/>
            <person name="Kruys A."/>
            <person name="Hutchinson M.I."/>
            <person name="Powell A.J."/>
            <person name="Barry K."/>
            <person name="Miller A.N."/>
            <person name="Grigoriev I.V."/>
            <person name="Debuchy R."/>
            <person name="Gladieux P."/>
            <person name="Thoren M.H."/>
            <person name="Johannesson H."/>
        </authorList>
    </citation>
    <scope>NUCLEOTIDE SEQUENCE</scope>
    <source>
        <strain evidence="2">CBS 606.72</strain>
    </source>
</reference>
<dbReference type="EMBL" id="JAULSU010000007">
    <property type="protein sequence ID" value="KAK0611764.1"/>
    <property type="molecule type" value="Genomic_DNA"/>
</dbReference>
<name>A0AA39TLJ4_9PEZI</name>
<sequence length="400" mass="44833">MRDTDNVEWHGASLEKKLEEKLGRNFESFRNALGDIEEAMTSLREELQCFSPLQEEYDNDPCLQQKSMKETMRKLRKPLSTSWSGASKPRLNHSVRLFLTADAPGEVQMEVAILCNEGQIPQVTVIHSADEALRQDSSPTRSCGRRKRRKVRFADPDDGGDTGDVTGSAAPPAALKVHADVRLSGHFCPELKRQASDPSLCSVETCRGRIDNPGCVGEAFRHWLYLNRSLTSLCTESVMPMEELSSTPCLNDLWIVRDVSFFHQDGDLVSSLRTLHFSAEWAHSEQFQGSLMDVESASPNLIEETQYKYGVRDVMLYRLRVALLAVGRWENVDPGDVGVRRLALQPCSLGPTYRELIERVIDCDFGQGKDSRKPKLQEAVYESVILELEAMIAALDLGNA</sequence>
<proteinExistence type="predicted"/>
<protein>
    <submittedName>
        <fullName evidence="2">Uncharacterized protein</fullName>
    </submittedName>
</protein>